<keyword evidence="2" id="KW-1185">Reference proteome</keyword>
<dbReference type="Gene3D" id="1.25.40.10">
    <property type="entry name" value="Tetratricopeptide repeat domain"/>
    <property type="match status" value="1"/>
</dbReference>
<reference evidence="1 2" key="1">
    <citation type="submission" date="2020-04" db="EMBL/GenBank/DDBJ databases">
        <title>Flammeovirga sp. SR4, a novel species isolated from seawater.</title>
        <authorList>
            <person name="Wang X."/>
        </authorList>
    </citation>
    <scope>NUCLEOTIDE SEQUENCE [LARGE SCALE GENOMIC DNA]</scope>
    <source>
        <strain evidence="1 2">SR4</strain>
    </source>
</reference>
<dbReference type="InterPro" id="IPR011990">
    <property type="entry name" value="TPR-like_helical_dom_sf"/>
</dbReference>
<comment type="caution">
    <text evidence="1">The sequence shown here is derived from an EMBL/GenBank/DDBJ whole genome shotgun (WGS) entry which is preliminary data.</text>
</comment>
<gene>
    <name evidence="1" type="ORF">HGP29_26790</name>
</gene>
<dbReference type="RefSeq" id="WP_168885548.1">
    <property type="nucleotide sequence ID" value="NZ_JABAIL010000015.1"/>
</dbReference>
<protein>
    <recommendedName>
        <fullName evidence="3">Tetratricopeptide repeat-containing protein</fullName>
    </recommendedName>
</protein>
<dbReference type="SUPFAM" id="SSF48452">
    <property type="entry name" value="TPR-like"/>
    <property type="match status" value="1"/>
</dbReference>
<dbReference type="Proteomes" id="UP000585050">
    <property type="component" value="Unassembled WGS sequence"/>
</dbReference>
<organism evidence="1 2">
    <name type="scientific">Flammeovirga agarivorans</name>
    <dbReference type="NCBI Taxonomy" id="2726742"/>
    <lineage>
        <taxon>Bacteria</taxon>
        <taxon>Pseudomonadati</taxon>
        <taxon>Bacteroidota</taxon>
        <taxon>Cytophagia</taxon>
        <taxon>Cytophagales</taxon>
        <taxon>Flammeovirgaceae</taxon>
        <taxon>Flammeovirga</taxon>
    </lineage>
</organism>
<sequence>MIFNKGLHTTTFLLVFLIITQLKAQTSIEDTDIQLAITIDSAIYHGDGSTVDQHIDYDVFTQRVFKGLHQSSFDWKEYAEVFRQQLRLGDLLIEQIGREGEYSFVKVIEDENGNKNLLYRMIEGDGMLDYNEMLIAKNHLGQWNVVDVYFYLGGVYFSDIIGTLIALENPDLIPNKSFRKSLLKVRDLYGYNQEGMFGNTIEQYDSLSNYFKKEKTARLALIQAYAGQGGITEFEEQKALYLDDFPYDKSIRLLLMEVYGSLDNFEMAYAMNNKLSELIGGDEYLMLREAEIYLSWEKTSKAKKVLKKLLKSESFETDARLLLMDTYYIEKNYKSLLTELLKVSDMVGVTPEEILPKESYPLFYSSSYWEKWKKQQS</sequence>
<dbReference type="EMBL" id="JABAIL010000015">
    <property type="protein sequence ID" value="NLR94841.1"/>
    <property type="molecule type" value="Genomic_DNA"/>
</dbReference>
<accession>A0A7X8SR27</accession>
<evidence type="ECO:0000313" key="1">
    <source>
        <dbReference type="EMBL" id="NLR94841.1"/>
    </source>
</evidence>
<name>A0A7X8SR27_9BACT</name>
<dbReference type="AlphaFoldDB" id="A0A7X8SR27"/>
<proteinExistence type="predicted"/>
<evidence type="ECO:0000313" key="2">
    <source>
        <dbReference type="Proteomes" id="UP000585050"/>
    </source>
</evidence>
<evidence type="ECO:0008006" key="3">
    <source>
        <dbReference type="Google" id="ProtNLM"/>
    </source>
</evidence>